<name>A0A7X2J3F0_9BACI</name>
<sequence>MRVDIDIHEKHLETSITIHTKEWSEDLEGVLKKLKQTSVHFIFIRHKTPSSSA</sequence>
<comment type="caution">
    <text evidence="1">The sequence shown here is derived from an EMBL/GenBank/DDBJ whole genome shotgun (WGS) entry which is preliminary data.</text>
</comment>
<dbReference type="AlphaFoldDB" id="A0A7X2J3F0"/>
<dbReference type="EMBL" id="WKKI01000058">
    <property type="protein sequence ID" value="MRX74053.1"/>
    <property type="molecule type" value="Genomic_DNA"/>
</dbReference>
<proteinExistence type="predicted"/>
<dbReference type="RefSeq" id="WP_154309508.1">
    <property type="nucleotide sequence ID" value="NZ_WKKI01000058.1"/>
</dbReference>
<organism evidence="1 2">
    <name type="scientific">Metabacillus lacus</name>
    <dbReference type="NCBI Taxonomy" id="1983721"/>
    <lineage>
        <taxon>Bacteria</taxon>
        <taxon>Bacillati</taxon>
        <taxon>Bacillota</taxon>
        <taxon>Bacilli</taxon>
        <taxon>Bacillales</taxon>
        <taxon>Bacillaceae</taxon>
        <taxon>Metabacillus</taxon>
    </lineage>
</organism>
<dbReference type="OrthoDB" id="9808614at2"/>
<accession>A0A7X2J3F0</accession>
<gene>
    <name evidence="1" type="ORF">GJU40_18175</name>
</gene>
<dbReference type="Proteomes" id="UP000448867">
    <property type="component" value="Unassembled WGS sequence"/>
</dbReference>
<reference evidence="1 2" key="1">
    <citation type="submission" date="2019-11" db="EMBL/GenBank/DDBJ databases">
        <title>Bacillus lacus genome.</title>
        <authorList>
            <person name="Allen C.J."/>
            <person name="Newman J.D."/>
        </authorList>
    </citation>
    <scope>NUCLEOTIDE SEQUENCE [LARGE SCALE GENOMIC DNA]</scope>
    <source>
        <strain evidence="1 2">KCTC 33946</strain>
    </source>
</reference>
<keyword evidence="2" id="KW-1185">Reference proteome</keyword>
<evidence type="ECO:0000313" key="1">
    <source>
        <dbReference type="EMBL" id="MRX74053.1"/>
    </source>
</evidence>
<evidence type="ECO:0000313" key="2">
    <source>
        <dbReference type="Proteomes" id="UP000448867"/>
    </source>
</evidence>
<protein>
    <submittedName>
        <fullName evidence="1">Uncharacterized protein</fullName>
    </submittedName>
</protein>